<evidence type="ECO:0000313" key="1">
    <source>
        <dbReference type="EMBL" id="MEL0659827.1"/>
    </source>
</evidence>
<dbReference type="EMBL" id="JBAKBA010000026">
    <property type="protein sequence ID" value="MEL0659827.1"/>
    <property type="molecule type" value="Genomic_DNA"/>
</dbReference>
<organism evidence="1 2">
    <name type="scientific">Psychromonas arctica</name>
    <dbReference type="NCBI Taxonomy" id="168275"/>
    <lineage>
        <taxon>Bacteria</taxon>
        <taxon>Pseudomonadati</taxon>
        <taxon>Pseudomonadota</taxon>
        <taxon>Gammaproteobacteria</taxon>
        <taxon>Alteromonadales</taxon>
        <taxon>Psychromonadaceae</taxon>
        <taxon>Psychromonas</taxon>
    </lineage>
</organism>
<proteinExistence type="predicted"/>
<gene>
    <name evidence="1" type="ORF">V6255_11830</name>
</gene>
<comment type="caution">
    <text evidence="1">The sequence shown here is derived from an EMBL/GenBank/DDBJ whole genome shotgun (WGS) entry which is preliminary data.</text>
</comment>
<keyword evidence="2" id="KW-1185">Reference proteome</keyword>
<dbReference type="NCBIfam" id="NF043066">
    <property type="entry name" value="ETEC_3214_dom"/>
    <property type="match status" value="1"/>
</dbReference>
<name>A0ABU9HE24_9GAMM</name>
<protein>
    <submittedName>
        <fullName evidence="1">ETEC_3214 domain-containing protein</fullName>
    </submittedName>
</protein>
<reference evidence="1 2" key="1">
    <citation type="submission" date="2024-02" db="EMBL/GenBank/DDBJ databases">
        <title>Bacteria isolated from the canopy kelp, Nereocystis luetkeana.</title>
        <authorList>
            <person name="Pfister C.A."/>
            <person name="Younker I.T."/>
            <person name="Light S.H."/>
        </authorList>
    </citation>
    <scope>NUCLEOTIDE SEQUENCE [LARGE SCALE GENOMIC DNA]</scope>
    <source>
        <strain evidence="1 2">TI.2.07</strain>
    </source>
</reference>
<sequence>MQCEDINSSNNVGTTKLVKLKNIAFTVVLVMLSLGQWNDTKVALVDAYEEVISRFTNEIEYKRINKLRIGLTAQYTKEILGSAQVIKPSHIVNELKYYYYNSSKFMLVTFIQESRLVGFTVISKKPDFFAPLVYINKQLNSAPIDEYLPTQDTILTNIGSLEYFSESYELSRDLMFYNLLLGHVNYGGGESPYSQTIIDINQQLDLGEDFDVASTSFPLPLVPNFYSITELSNEVMQESLLSNYEMNALFGMKY</sequence>
<dbReference type="InterPro" id="IPR050010">
    <property type="entry name" value="ETEC_3214_dom"/>
</dbReference>
<dbReference type="Proteomes" id="UP001366060">
    <property type="component" value="Unassembled WGS sequence"/>
</dbReference>
<evidence type="ECO:0000313" key="2">
    <source>
        <dbReference type="Proteomes" id="UP001366060"/>
    </source>
</evidence>
<accession>A0ABU9HE24</accession>
<dbReference type="RefSeq" id="WP_341628347.1">
    <property type="nucleotide sequence ID" value="NZ_JBAKBA010000026.1"/>
</dbReference>